<evidence type="ECO:0000256" key="6">
    <source>
        <dbReference type="ARBA" id="ARBA00022989"/>
    </source>
</evidence>
<comment type="similarity">
    <text evidence="2">Belongs to the resistance-nodulation-cell division (RND) (TC 2.A.6) family.</text>
</comment>
<feature type="transmembrane region" description="Helical" evidence="8">
    <location>
        <begin position="196"/>
        <end position="215"/>
    </location>
</feature>
<proteinExistence type="inferred from homology"/>
<feature type="transmembrane region" description="Helical" evidence="8">
    <location>
        <begin position="386"/>
        <end position="405"/>
    </location>
</feature>
<keyword evidence="5 8" id="KW-0812">Transmembrane</keyword>
<accession>A0A090RD79</accession>
<dbReference type="PRINTS" id="PR00702">
    <property type="entry name" value="ACRIFLAVINRP"/>
</dbReference>
<dbReference type="Gene3D" id="3.30.2090.10">
    <property type="entry name" value="Multidrug efflux transporter AcrB TolC docking domain, DN and DC subdomains"/>
    <property type="match status" value="2"/>
</dbReference>
<feature type="transmembrane region" description="Helical" evidence="8">
    <location>
        <begin position="222"/>
        <end position="242"/>
    </location>
</feature>
<reference evidence="9 10" key="1">
    <citation type="journal article" date="2014" name="Genome Announc.">
        <title>Draft Genome Sequences of Two Vibrionaceae Species, Vibrio ponticus C121 and Photobacterium aphoticum C119, Isolated as Coral Reef Microbiota.</title>
        <authorList>
            <person name="Al-saari N."/>
            <person name="Meirelles P.M."/>
            <person name="Mino S."/>
            <person name="Suda W."/>
            <person name="Oshima K."/>
            <person name="Hattori M."/>
            <person name="Ohkuma M."/>
            <person name="Thompson F.L."/>
            <person name="Gomez-Gil B."/>
            <person name="Sawabe T."/>
            <person name="Sawabe T."/>
        </authorList>
    </citation>
    <scope>NUCLEOTIDE SEQUENCE [LARGE SCALE GENOMIC DNA]</scope>
    <source>
        <strain evidence="9 10">JCM 19237</strain>
    </source>
</reference>
<dbReference type="GO" id="GO:0005886">
    <property type="term" value="C:plasma membrane"/>
    <property type="evidence" value="ECO:0007669"/>
    <property type="project" value="UniProtKB-SubCell"/>
</dbReference>
<dbReference type="InterPro" id="IPR001036">
    <property type="entry name" value="Acrflvin-R"/>
</dbReference>
<dbReference type="GO" id="GO:0042910">
    <property type="term" value="F:xenobiotic transmembrane transporter activity"/>
    <property type="evidence" value="ECO:0007669"/>
    <property type="project" value="TreeGrafter"/>
</dbReference>
<dbReference type="SUPFAM" id="SSF82693">
    <property type="entry name" value="Multidrug efflux transporter AcrB pore domain, PN1, PN2, PC1 and PC2 subdomains"/>
    <property type="match status" value="1"/>
</dbReference>
<name>A0A090RD79_9GAMM</name>
<comment type="caution">
    <text evidence="9">The sequence shown here is derived from an EMBL/GenBank/DDBJ whole genome shotgun (WGS) entry which is preliminary data.</text>
</comment>
<dbReference type="EMBL" id="BBMN01000007">
    <property type="protein sequence ID" value="GAL05517.1"/>
    <property type="molecule type" value="Genomic_DNA"/>
</dbReference>
<dbReference type="STRING" id="754436.JCM19237_607"/>
<evidence type="ECO:0000256" key="2">
    <source>
        <dbReference type="ARBA" id="ARBA00010942"/>
    </source>
</evidence>
<evidence type="ECO:0000313" key="10">
    <source>
        <dbReference type="Proteomes" id="UP000029227"/>
    </source>
</evidence>
<evidence type="ECO:0000313" key="9">
    <source>
        <dbReference type="EMBL" id="GAL05517.1"/>
    </source>
</evidence>
<dbReference type="Proteomes" id="UP000029227">
    <property type="component" value="Unassembled WGS sequence"/>
</dbReference>
<feature type="transmembrane region" description="Helical" evidence="8">
    <location>
        <begin position="301"/>
        <end position="318"/>
    </location>
</feature>
<dbReference type="Gene3D" id="1.20.1640.10">
    <property type="entry name" value="Multidrug efflux transporter AcrB transmembrane domain"/>
    <property type="match status" value="1"/>
</dbReference>
<comment type="subcellular location">
    <subcellularLocation>
        <location evidence="1">Cell membrane</location>
        <topology evidence="1">Multi-pass membrane protein</topology>
    </subcellularLocation>
</comment>
<dbReference type="InterPro" id="IPR027463">
    <property type="entry name" value="AcrB_DN_DC_subdom"/>
</dbReference>
<evidence type="ECO:0000256" key="4">
    <source>
        <dbReference type="ARBA" id="ARBA00022475"/>
    </source>
</evidence>
<evidence type="ECO:0000256" key="8">
    <source>
        <dbReference type="SAM" id="Phobius"/>
    </source>
</evidence>
<dbReference type="Pfam" id="PF00873">
    <property type="entry name" value="ACR_tran"/>
    <property type="match status" value="1"/>
</dbReference>
<sequence length="712" mass="77558">MLVDKTGQHDLSQLRSLQDWFLKYELQTVDGVSEIATVGGMVKQYQVQIDPAKLRAYNLTLQQVNQAIKAGNQETGASVIEVAEAEHMVRATGYITSVEDLRALPLKVNANGTPLLLGDIASVQLGPQMRRGISELNGEGEVVGGIVVMRFGENAQAVISKVKDKLADLQRSLPEGVEIVTTYDRSGLIDSAVKNLYQKLLEEFIVVAVICALFLFHFRSSLVVMISLPVGIITAFAIMHWQGINANIMSLGGIAIAIGAMVDGAIVMIENVHKHIERTPLTDDNRWQVISKAAQEVGPPLFFSLIIITLSFVPVFALEGQEGKMFSPLAFTKTYAMAAAAGLAITLVPVLMGYLIRGNVLPERKNPVNRAVIALYRPLLNLSLRFPKTILALAFVLMGSAYYPLHNTGSEFIPPLDEGDLMYMPTTYPGISIGKARELLQQTDKLIKTIPEVKTVWGKIGRADTATDPAPLTMIETIIQLKPKSEWREGVTTDSLRRELDDLIQFPGLTNAWVMPIKTRIDMLATGIKTPIGIKIAGPDLATIENIGTQLENVLGKVNGTASVYAERVAGGRYLTIDIKRAQAARYGLSVSEIQQVISTAVGGMNVSQSVEGLERYPINVRYPQHYRDSLSQLQQLPIVTPNGARIALADVANLRFEDGPPMIKTENARPNGWVFVDIEGRDLLLRASCPANSGGANHTAGRLLAGLVRSV</sequence>
<evidence type="ECO:0000256" key="5">
    <source>
        <dbReference type="ARBA" id="ARBA00022692"/>
    </source>
</evidence>
<dbReference type="eggNOG" id="COG3696">
    <property type="taxonomic scope" value="Bacteria"/>
</dbReference>
<dbReference type="PANTHER" id="PTHR32063">
    <property type="match status" value="1"/>
</dbReference>
<protein>
    <submittedName>
        <fullName evidence="9">Cobalt-zinc-cadmium resistance protein CzcA</fullName>
    </submittedName>
</protein>
<evidence type="ECO:0000256" key="1">
    <source>
        <dbReference type="ARBA" id="ARBA00004651"/>
    </source>
</evidence>
<dbReference type="InterPro" id="IPR004763">
    <property type="entry name" value="CusA-like"/>
</dbReference>
<dbReference type="SUPFAM" id="SSF82714">
    <property type="entry name" value="Multidrug efflux transporter AcrB TolC docking domain, DN and DC subdomains"/>
    <property type="match status" value="2"/>
</dbReference>
<gene>
    <name evidence="9" type="ORF">JCM19237_607</name>
</gene>
<dbReference type="GO" id="GO:0008324">
    <property type="term" value="F:monoatomic cation transmembrane transporter activity"/>
    <property type="evidence" value="ECO:0007669"/>
    <property type="project" value="InterPro"/>
</dbReference>
<organism evidence="9 10">
    <name type="scientific">Photobacterium aphoticum</name>
    <dbReference type="NCBI Taxonomy" id="754436"/>
    <lineage>
        <taxon>Bacteria</taxon>
        <taxon>Pseudomonadati</taxon>
        <taxon>Pseudomonadota</taxon>
        <taxon>Gammaproteobacteria</taxon>
        <taxon>Vibrionales</taxon>
        <taxon>Vibrionaceae</taxon>
        <taxon>Photobacterium</taxon>
    </lineage>
</organism>
<evidence type="ECO:0000256" key="7">
    <source>
        <dbReference type="ARBA" id="ARBA00023136"/>
    </source>
</evidence>
<dbReference type="PANTHER" id="PTHR32063:SF19">
    <property type="entry name" value="CATION EFFLUX SYSTEM PROTEIN CUSA"/>
    <property type="match status" value="1"/>
</dbReference>
<dbReference type="AlphaFoldDB" id="A0A090RD79"/>
<feature type="transmembrane region" description="Helical" evidence="8">
    <location>
        <begin position="248"/>
        <end position="269"/>
    </location>
</feature>
<feature type="transmembrane region" description="Helical" evidence="8">
    <location>
        <begin position="338"/>
        <end position="356"/>
    </location>
</feature>
<keyword evidence="7 8" id="KW-0472">Membrane</keyword>
<keyword evidence="3" id="KW-0813">Transport</keyword>
<dbReference type="SUPFAM" id="SSF82866">
    <property type="entry name" value="Multidrug efflux transporter AcrB transmembrane domain"/>
    <property type="match status" value="1"/>
</dbReference>
<keyword evidence="4" id="KW-1003">Cell membrane</keyword>
<keyword evidence="6 8" id="KW-1133">Transmembrane helix</keyword>
<dbReference type="NCBIfam" id="TIGR00914">
    <property type="entry name" value="2A0601"/>
    <property type="match status" value="1"/>
</dbReference>
<evidence type="ECO:0000256" key="3">
    <source>
        <dbReference type="ARBA" id="ARBA00022448"/>
    </source>
</evidence>